<protein>
    <submittedName>
        <fullName evidence="2">Hint domain-containing protein</fullName>
    </submittedName>
</protein>
<dbReference type="RefSeq" id="WP_084386414.1">
    <property type="nucleotide sequence ID" value="NZ_MEHT01000044.1"/>
</dbReference>
<accession>A0A2W7QFY2</accession>
<dbReference type="EMBL" id="QKZQ01000002">
    <property type="protein sequence ID" value="PZX47163.1"/>
    <property type="molecule type" value="Genomic_DNA"/>
</dbReference>
<organism evidence="2 3">
    <name type="scientific">Roseinatronobacter thiooxidans</name>
    <dbReference type="NCBI Taxonomy" id="121821"/>
    <lineage>
        <taxon>Bacteria</taxon>
        <taxon>Pseudomonadati</taxon>
        <taxon>Pseudomonadota</taxon>
        <taxon>Alphaproteobacteria</taxon>
        <taxon>Rhodobacterales</taxon>
        <taxon>Paracoccaceae</taxon>
        <taxon>Roseinatronobacter</taxon>
    </lineage>
</organism>
<dbReference type="AlphaFoldDB" id="A0A2W7QFY2"/>
<evidence type="ECO:0000313" key="3">
    <source>
        <dbReference type="Proteomes" id="UP000249364"/>
    </source>
</evidence>
<dbReference type="InterPro" id="IPR028992">
    <property type="entry name" value="Hedgehog/Intein_dom"/>
</dbReference>
<comment type="caution">
    <text evidence="2">The sequence shown here is derived from an EMBL/GenBank/DDBJ whole genome shotgun (WGS) entry which is preliminary data.</text>
</comment>
<evidence type="ECO:0000259" key="1">
    <source>
        <dbReference type="Pfam" id="PF13403"/>
    </source>
</evidence>
<gene>
    <name evidence="2" type="ORF">LY56_00458</name>
</gene>
<keyword evidence="3" id="KW-1185">Reference proteome</keyword>
<dbReference type="Proteomes" id="UP000249364">
    <property type="component" value="Unassembled WGS sequence"/>
</dbReference>
<dbReference type="Pfam" id="PF13403">
    <property type="entry name" value="Hint_2"/>
    <property type="match status" value="1"/>
</dbReference>
<sequence length="220" mass="24208">MSLLSSSMDILSARLNTFRNVPTQQAGQPKPALPTSGSILREVGLLSGTMVATDTGWCPIERVLAQDRVLTFDNGIQPVVQNRSLVIRRTQIPAQKAFQMFIPRGVLGNQADMNILPMQEVVFESDLAEKMFGNAFVLTPSILLDGYNGITKHPILTDISLHMLTFKAEQIVQADGDVLLLAQSEGCFSPFAETVVSDQNLYPRLTHAQLLKLIEAEKSR</sequence>
<reference evidence="2 3" key="1">
    <citation type="submission" date="2018-06" db="EMBL/GenBank/DDBJ databases">
        <title>Genomic Encyclopedia of Archaeal and Bacterial Type Strains, Phase II (KMG-II): from individual species to whole genera.</title>
        <authorList>
            <person name="Goeker M."/>
        </authorList>
    </citation>
    <scope>NUCLEOTIDE SEQUENCE [LARGE SCALE GENOMIC DNA]</scope>
    <source>
        <strain evidence="2 3">DSM 13087</strain>
    </source>
</reference>
<name>A0A2W7QFY2_9RHOB</name>
<proteinExistence type="predicted"/>
<feature type="domain" description="Hedgehog/Intein (Hint)" evidence="1">
    <location>
        <begin position="45"/>
        <end position="176"/>
    </location>
</feature>
<dbReference type="STRING" id="121821.GCA_001870675_02765"/>
<dbReference type="OrthoDB" id="7685535at2"/>
<evidence type="ECO:0000313" key="2">
    <source>
        <dbReference type="EMBL" id="PZX47163.1"/>
    </source>
</evidence>